<evidence type="ECO:0000313" key="3">
    <source>
        <dbReference type="Proteomes" id="UP000001861"/>
    </source>
</evidence>
<dbReference type="KEGG" id="cci:CC1G_10844"/>
<dbReference type="OrthoDB" id="2497589at2759"/>
<gene>
    <name evidence="2" type="ORF">CC1G_10844</name>
</gene>
<dbReference type="RefSeq" id="XP_001833779.1">
    <property type="nucleotide sequence ID" value="XM_001833727.1"/>
</dbReference>
<keyword evidence="3" id="KW-1185">Reference proteome</keyword>
<proteinExistence type="predicted"/>
<accession>A8NHJ9</accession>
<dbReference type="GeneID" id="6010279"/>
<comment type="caution">
    <text evidence="2">The sequence shown here is derived from an EMBL/GenBank/DDBJ whole genome shotgun (WGS) entry which is preliminary data.</text>
</comment>
<dbReference type="AlphaFoldDB" id="A8NHJ9"/>
<dbReference type="InParanoid" id="A8NHJ9"/>
<feature type="compositionally biased region" description="Low complexity" evidence="1">
    <location>
        <begin position="171"/>
        <end position="181"/>
    </location>
</feature>
<feature type="region of interest" description="Disordered" evidence="1">
    <location>
        <begin position="145"/>
        <end position="181"/>
    </location>
</feature>
<dbReference type="EMBL" id="AACS02000002">
    <property type="protein sequence ID" value="EAU88071.1"/>
    <property type="molecule type" value="Genomic_DNA"/>
</dbReference>
<feature type="region of interest" description="Disordered" evidence="1">
    <location>
        <begin position="1"/>
        <end position="87"/>
    </location>
</feature>
<evidence type="ECO:0000313" key="2">
    <source>
        <dbReference type="EMBL" id="EAU88071.1"/>
    </source>
</evidence>
<reference evidence="2 3" key="1">
    <citation type="journal article" date="2010" name="Proc. Natl. Acad. Sci. U.S.A.">
        <title>Insights into evolution of multicellular fungi from the assembled chromosomes of the mushroom Coprinopsis cinerea (Coprinus cinereus).</title>
        <authorList>
            <person name="Stajich J.E."/>
            <person name="Wilke S.K."/>
            <person name="Ahren D."/>
            <person name="Au C.H."/>
            <person name="Birren B.W."/>
            <person name="Borodovsky M."/>
            <person name="Burns C."/>
            <person name="Canback B."/>
            <person name="Casselton L.A."/>
            <person name="Cheng C.K."/>
            <person name="Deng J."/>
            <person name="Dietrich F.S."/>
            <person name="Fargo D.C."/>
            <person name="Farman M.L."/>
            <person name="Gathman A.C."/>
            <person name="Goldberg J."/>
            <person name="Guigo R."/>
            <person name="Hoegger P.J."/>
            <person name="Hooker J.B."/>
            <person name="Huggins A."/>
            <person name="James T.Y."/>
            <person name="Kamada T."/>
            <person name="Kilaru S."/>
            <person name="Kodira C."/>
            <person name="Kues U."/>
            <person name="Kupfer D."/>
            <person name="Kwan H.S."/>
            <person name="Lomsadze A."/>
            <person name="Li W."/>
            <person name="Lilly W.W."/>
            <person name="Ma L.J."/>
            <person name="Mackey A.J."/>
            <person name="Manning G."/>
            <person name="Martin F."/>
            <person name="Muraguchi H."/>
            <person name="Natvig D.O."/>
            <person name="Palmerini H."/>
            <person name="Ramesh M.A."/>
            <person name="Rehmeyer C.J."/>
            <person name="Roe B.A."/>
            <person name="Shenoy N."/>
            <person name="Stanke M."/>
            <person name="Ter-Hovhannisyan V."/>
            <person name="Tunlid A."/>
            <person name="Velagapudi R."/>
            <person name="Vision T.J."/>
            <person name="Zeng Q."/>
            <person name="Zolan M.E."/>
            <person name="Pukkila P.J."/>
        </authorList>
    </citation>
    <scope>NUCLEOTIDE SEQUENCE [LARGE SCALE GENOMIC DNA]</scope>
    <source>
        <strain evidence="3">Okayama-7 / 130 / ATCC MYA-4618 / FGSC 9003</strain>
    </source>
</reference>
<organism evidence="2 3">
    <name type="scientific">Coprinopsis cinerea (strain Okayama-7 / 130 / ATCC MYA-4618 / FGSC 9003)</name>
    <name type="common">Inky cap fungus</name>
    <name type="synonym">Hormographiella aspergillata</name>
    <dbReference type="NCBI Taxonomy" id="240176"/>
    <lineage>
        <taxon>Eukaryota</taxon>
        <taxon>Fungi</taxon>
        <taxon>Dikarya</taxon>
        <taxon>Basidiomycota</taxon>
        <taxon>Agaricomycotina</taxon>
        <taxon>Agaricomycetes</taxon>
        <taxon>Agaricomycetidae</taxon>
        <taxon>Agaricales</taxon>
        <taxon>Agaricineae</taxon>
        <taxon>Psathyrellaceae</taxon>
        <taxon>Coprinopsis</taxon>
    </lineage>
</organism>
<evidence type="ECO:0000256" key="1">
    <source>
        <dbReference type="SAM" id="MobiDB-lite"/>
    </source>
</evidence>
<dbReference type="Proteomes" id="UP000001861">
    <property type="component" value="Unassembled WGS sequence"/>
</dbReference>
<dbReference type="OMA" id="INITHTP"/>
<protein>
    <submittedName>
        <fullName evidence="2">Uncharacterized protein</fullName>
    </submittedName>
</protein>
<feature type="compositionally biased region" description="Acidic residues" evidence="1">
    <location>
        <begin position="155"/>
        <end position="170"/>
    </location>
</feature>
<sequence length="181" mass="19106">MPTSTKKRAATDDGAASSNGRAAKVQKTANGKKAVKPPAMSASEFQVKALPLHVNITHTPPSIEKKDNKDDEKEETPSSESDAALEATLDPGLIGSLTLLPNTFSTGSYGWKGARRIVVELQNGKIGEDGKREKVQVMLTINATVLGSKPAGKADDDESEKADKDEEAEASEAVSAEESKD</sequence>
<dbReference type="VEuPathDB" id="FungiDB:CC1G_10844"/>
<dbReference type="eggNOG" id="ENOG502SS2A">
    <property type="taxonomic scope" value="Eukaryota"/>
</dbReference>
<dbReference type="STRING" id="240176.A8NHJ9"/>
<name>A8NHJ9_COPC7</name>